<feature type="transmembrane region" description="Helical" evidence="1">
    <location>
        <begin position="36"/>
        <end position="56"/>
    </location>
</feature>
<organism evidence="2 3">
    <name type="scientific">Piscinibacterium candidicorallinum</name>
    <dbReference type="NCBI Taxonomy" id="1793872"/>
    <lineage>
        <taxon>Bacteria</taxon>
        <taxon>Pseudomonadati</taxon>
        <taxon>Pseudomonadota</taxon>
        <taxon>Betaproteobacteria</taxon>
        <taxon>Burkholderiales</taxon>
        <taxon>Piscinibacterium</taxon>
    </lineage>
</organism>
<evidence type="ECO:0000256" key="1">
    <source>
        <dbReference type="SAM" id="Phobius"/>
    </source>
</evidence>
<reference evidence="3" key="1">
    <citation type="journal article" date="2019" name="Int. J. Syst. Evol. Microbiol.">
        <title>The Global Catalogue of Microorganisms (GCM) 10K type strain sequencing project: providing services to taxonomists for standard genome sequencing and annotation.</title>
        <authorList>
            <consortium name="The Broad Institute Genomics Platform"/>
            <consortium name="The Broad Institute Genome Sequencing Center for Infectious Disease"/>
            <person name="Wu L."/>
            <person name="Ma J."/>
        </authorList>
    </citation>
    <scope>NUCLEOTIDE SEQUENCE [LARGE SCALE GENOMIC DNA]</scope>
    <source>
        <strain evidence="3">KCTC 52168</strain>
    </source>
</reference>
<accession>A0ABV7H975</accession>
<keyword evidence="1" id="KW-1133">Transmembrane helix</keyword>
<gene>
    <name evidence="2" type="ORF">ACFOEN_11805</name>
</gene>
<keyword evidence="3" id="KW-1185">Reference proteome</keyword>
<evidence type="ECO:0000313" key="2">
    <source>
        <dbReference type="EMBL" id="MFC3148327.1"/>
    </source>
</evidence>
<proteinExistence type="predicted"/>
<comment type="caution">
    <text evidence="2">The sequence shown here is derived from an EMBL/GenBank/DDBJ whole genome shotgun (WGS) entry which is preliminary data.</text>
</comment>
<dbReference type="RefSeq" id="WP_377304148.1">
    <property type="nucleotide sequence ID" value="NZ_CP180191.1"/>
</dbReference>
<sequence length="96" mass="10208">MEKSYIRIVVRTVAVQLVAIVLIGTARLLPDVELGGFVQGLVLLCATGLCLLTLLLPAPVEPSNFRCAIEGLKDPVRISKALLIGAFKGARTLGRP</sequence>
<keyword evidence="1" id="KW-0472">Membrane</keyword>
<dbReference type="Proteomes" id="UP001595556">
    <property type="component" value="Unassembled WGS sequence"/>
</dbReference>
<name>A0ABV7H975_9BURK</name>
<dbReference type="EMBL" id="JBHRTI010000004">
    <property type="protein sequence ID" value="MFC3148327.1"/>
    <property type="molecule type" value="Genomic_DNA"/>
</dbReference>
<feature type="transmembrane region" description="Helical" evidence="1">
    <location>
        <begin position="12"/>
        <end position="30"/>
    </location>
</feature>
<evidence type="ECO:0000313" key="3">
    <source>
        <dbReference type="Proteomes" id="UP001595556"/>
    </source>
</evidence>
<keyword evidence="1" id="KW-0812">Transmembrane</keyword>
<protein>
    <submittedName>
        <fullName evidence="2">Uncharacterized protein</fullName>
    </submittedName>
</protein>